<proteinExistence type="predicted"/>
<accession>A0A1W1BXF8</accession>
<gene>
    <name evidence="1" type="ORF">MNB_SV-3-988</name>
</gene>
<reference evidence="1" key="1">
    <citation type="submission" date="2016-10" db="EMBL/GenBank/DDBJ databases">
        <authorList>
            <person name="de Groot N.N."/>
        </authorList>
    </citation>
    <scope>NUCLEOTIDE SEQUENCE</scope>
</reference>
<organism evidence="1">
    <name type="scientific">hydrothermal vent metagenome</name>
    <dbReference type="NCBI Taxonomy" id="652676"/>
    <lineage>
        <taxon>unclassified sequences</taxon>
        <taxon>metagenomes</taxon>
        <taxon>ecological metagenomes</taxon>
    </lineage>
</organism>
<sequence>MITITIDNTKATQEEVAELAKILQLGEKVLFSKEGRAKARSMEIAVEVRNQSAKEFKALLKIVSLLKKIRNLLNMQKYV</sequence>
<dbReference type="AlphaFoldDB" id="A0A1W1BXF8"/>
<protein>
    <submittedName>
        <fullName evidence="1">Uncharacterized protein</fullName>
    </submittedName>
</protein>
<evidence type="ECO:0000313" key="1">
    <source>
        <dbReference type="EMBL" id="SFV58219.1"/>
    </source>
</evidence>
<dbReference type="EMBL" id="FPHI01000018">
    <property type="protein sequence ID" value="SFV58219.1"/>
    <property type="molecule type" value="Genomic_DNA"/>
</dbReference>
<name>A0A1W1BXF8_9ZZZZ</name>